<dbReference type="SUPFAM" id="SSF51735">
    <property type="entry name" value="NAD(P)-binding Rossmann-fold domains"/>
    <property type="match status" value="1"/>
</dbReference>
<dbReference type="EMBL" id="CP029480">
    <property type="protein sequence ID" value="AWV98823.1"/>
    <property type="molecule type" value="Genomic_DNA"/>
</dbReference>
<dbReference type="Pfam" id="PF19051">
    <property type="entry name" value="GFO_IDH_MocA_C2"/>
    <property type="match status" value="1"/>
</dbReference>
<dbReference type="InterPro" id="IPR000683">
    <property type="entry name" value="Gfo/Idh/MocA-like_OxRdtase_N"/>
</dbReference>
<dbReference type="SUPFAM" id="SSF55347">
    <property type="entry name" value="Glyceraldehyde-3-phosphate dehydrogenase-like, C-terminal domain"/>
    <property type="match status" value="1"/>
</dbReference>
<dbReference type="OrthoDB" id="9763611at2"/>
<dbReference type="NCBIfam" id="TIGR01409">
    <property type="entry name" value="TAT_signal_seq"/>
    <property type="match status" value="1"/>
</dbReference>
<evidence type="ECO:0000313" key="4">
    <source>
        <dbReference type="Proteomes" id="UP000249873"/>
    </source>
</evidence>
<dbReference type="Gene3D" id="3.30.360.10">
    <property type="entry name" value="Dihydrodipicolinate Reductase, domain 2"/>
    <property type="match status" value="1"/>
</dbReference>
<dbReference type="Gene3D" id="3.40.50.720">
    <property type="entry name" value="NAD(P)-binding Rossmann-like Domain"/>
    <property type="match status" value="1"/>
</dbReference>
<dbReference type="Proteomes" id="UP000249873">
    <property type="component" value="Chromosome"/>
</dbReference>
<reference evidence="3 4" key="1">
    <citation type="submission" date="2018-05" db="EMBL/GenBank/DDBJ databases">
        <title>Complete genome sequence of Arcticibacterium luteifluviistationis SM1504T, a cytophagaceae bacterium isolated from Arctic surface seawater.</title>
        <authorList>
            <person name="Li Y."/>
            <person name="Qin Q.-L."/>
        </authorList>
    </citation>
    <scope>NUCLEOTIDE SEQUENCE [LARGE SCALE GENOMIC DNA]</scope>
    <source>
        <strain evidence="3 4">SM1504</strain>
    </source>
</reference>
<dbReference type="PANTHER" id="PTHR43818">
    <property type="entry name" value="BCDNA.GH03377"/>
    <property type="match status" value="1"/>
</dbReference>
<evidence type="ECO:0000259" key="2">
    <source>
        <dbReference type="Pfam" id="PF19051"/>
    </source>
</evidence>
<dbReference type="PROSITE" id="PS51318">
    <property type="entry name" value="TAT"/>
    <property type="match status" value="1"/>
</dbReference>
<dbReference type="InterPro" id="IPR043906">
    <property type="entry name" value="Gfo/Idh/MocA_OxRdtase_bact_C"/>
</dbReference>
<dbReference type="PANTHER" id="PTHR43818:SF5">
    <property type="entry name" value="OXIDOREDUCTASE FAMILY PROTEIN"/>
    <property type="match status" value="1"/>
</dbReference>
<proteinExistence type="predicted"/>
<evidence type="ECO:0008006" key="5">
    <source>
        <dbReference type="Google" id="ProtNLM"/>
    </source>
</evidence>
<sequence>MKSNSESRRKFLKTSALGAAGIAFSAKSYARILGANDRINMATAGVNSRGRAHLSMARSLGKSLNVIGLIDTDSRTFARVQKDFKPILGNAKIYADFRKALENKDLDVLTIATPDHWHAPMAMMAMQAGKDVYLEKPCCHNPQEGYWLKDTVAKTGKTLQIGNQQRSAPTTRSLVENLRNGIIGDVYYAKAWYESNRGSIGTGKKMAVPAEFDWDLWQGPAPRRELMDNYVHYNWHWFWNWGTGEINNNGLHEMDIARYALGVDIPTKVSSSGGRFTQQDDWEFYDTQNASFEFEEGKMISWEGKSCNGMDVHGRPGGRGTWIYGTQGTAVVDRGGYILYDKANKIIQTENERNSSSSVDTLGITGLDNYHMQNFVDAIQKGTPLNSPIDEAVKSTLMCHLGNMAQKTGKTLHIDTSNGKPKSVEAMKLWGREYEKGWEPKV</sequence>
<accession>A0A2Z4GD41</accession>
<evidence type="ECO:0000313" key="3">
    <source>
        <dbReference type="EMBL" id="AWV98823.1"/>
    </source>
</evidence>
<gene>
    <name evidence="3" type="ORF">DJ013_11825</name>
</gene>
<feature type="domain" description="Gfo/Idh/MocA-like oxidoreductase bacterial type C-terminal" evidence="2">
    <location>
        <begin position="204"/>
        <end position="305"/>
    </location>
</feature>
<dbReference type="InterPro" id="IPR036291">
    <property type="entry name" value="NAD(P)-bd_dom_sf"/>
</dbReference>
<dbReference type="Pfam" id="PF01408">
    <property type="entry name" value="GFO_IDH_MocA"/>
    <property type="match status" value="1"/>
</dbReference>
<dbReference type="InterPro" id="IPR006311">
    <property type="entry name" value="TAT_signal"/>
</dbReference>
<dbReference type="KEGG" id="als:DJ013_11825"/>
<organism evidence="3 4">
    <name type="scientific">Arcticibacterium luteifluviistationis</name>
    <dbReference type="NCBI Taxonomy" id="1784714"/>
    <lineage>
        <taxon>Bacteria</taxon>
        <taxon>Pseudomonadati</taxon>
        <taxon>Bacteroidota</taxon>
        <taxon>Cytophagia</taxon>
        <taxon>Cytophagales</taxon>
        <taxon>Leadbetterellaceae</taxon>
        <taxon>Arcticibacterium</taxon>
    </lineage>
</organism>
<dbReference type="RefSeq" id="WP_111372016.1">
    <property type="nucleotide sequence ID" value="NZ_CP029480.1"/>
</dbReference>
<name>A0A2Z4GD41_9BACT</name>
<keyword evidence="4" id="KW-1185">Reference proteome</keyword>
<dbReference type="GO" id="GO:0000166">
    <property type="term" value="F:nucleotide binding"/>
    <property type="evidence" value="ECO:0007669"/>
    <property type="project" value="InterPro"/>
</dbReference>
<evidence type="ECO:0000259" key="1">
    <source>
        <dbReference type="Pfam" id="PF01408"/>
    </source>
</evidence>
<dbReference type="InterPro" id="IPR019546">
    <property type="entry name" value="TAT_signal_bac_arc"/>
</dbReference>
<dbReference type="AlphaFoldDB" id="A0A2Z4GD41"/>
<feature type="domain" description="Gfo/Idh/MocA-like oxidoreductase N-terminal" evidence="1">
    <location>
        <begin position="40"/>
        <end position="162"/>
    </location>
</feature>
<protein>
    <recommendedName>
        <fullName evidence="5">Dehydrogenase</fullName>
    </recommendedName>
</protein>
<dbReference type="InterPro" id="IPR050463">
    <property type="entry name" value="Gfo/Idh/MocA_oxidrdct_glycsds"/>
</dbReference>